<feature type="domain" description="ABC3 transporter permease C-terminal" evidence="8">
    <location>
        <begin position="211"/>
        <end position="326"/>
    </location>
</feature>
<feature type="compositionally biased region" description="Basic and acidic residues" evidence="6">
    <location>
        <begin position="64"/>
        <end position="74"/>
    </location>
</feature>
<proteinExistence type="predicted"/>
<feature type="transmembrane region" description="Helical" evidence="7">
    <location>
        <begin position="301"/>
        <end position="322"/>
    </location>
</feature>
<keyword evidence="10" id="KW-1185">Reference proteome</keyword>
<evidence type="ECO:0000313" key="9">
    <source>
        <dbReference type="EMBL" id="SCF26208.1"/>
    </source>
</evidence>
<dbReference type="Proteomes" id="UP000198253">
    <property type="component" value="Chromosome I"/>
</dbReference>
<feature type="region of interest" description="Disordered" evidence="6">
    <location>
        <begin position="63"/>
        <end position="86"/>
    </location>
</feature>
<gene>
    <name evidence="9" type="ORF">GA0070618_4589</name>
</gene>
<evidence type="ECO:0000256" key="5">
    <source>
        <dbReference type="ARBA" id="ARBA00023136"/>
    </source>
</evidence>
<dbReference type="InterPro" id="IPR003838">
    <property type="entry name" value="ABC3_permease_C"/>
</dbReference>
<feature type="transmembrane region" description="Helical" evidence="7">
    <location>
        <begin position="34"/>
        <end position="57"/>
    </location>
</feature>
<feature type="transmembrane region" description="Helical" evidence="7">
    <location>
        <begin position="690"/>
        <end position="716"/>
    </location>
</feature>
<evidence type="ECO:0000256" key="7">
    <source>
        <dbReference type="SAM" id="Phobius"/>
    </source>
</evidence>
<feature type="transmembrane region" description="Helical" evidence="7">
    <location>
        <begin position="203"/>
        <end position="227"/>
    </location>
</feature>
<evidence type="ECO:0000313" key="10">
    <source>
        <dbReference type="Proteomes" id="UP000198253"/>
    </source>
</evidence>
<feature type="transmembrane region" description="Helical" evidence="7">
    <location>
        <begin position="423"/>
        <end position="444"/>
    </location>
</feature>
<dbReference type="PANTHER" id="PTHR30287:SF2">
    <property type="entry name" value="BLL1001 PROTEIN"/>
    <property type="match status" value="1"/>
</dbReference>
<dbReference type="AlphaFoldDB" id="A0A1C4YZR8"/>
<feature type="transmembrane region" description="Helical" evidence="7">
    <location>
        <begin position="376"/>
        <end position="395"/>
    </location>
</feature>
<evidence type="ECO:0000256" key="2">
    <source>
        <dbReference type="ARBA" id="ARBA00022475"/>
    </source>
</evidence>
<dbReference type="InParanoid" id="A0A1C4YZR8"/>
<dbReference type="RefSeq" id="WP_197701603.1">
    <property type="nucleotide sequence ID" value="NZ_LT607413.1"/>
</dbReference>
<evidence type="ECO:0000256" key="1">
    <source>
        <dbReference type="ARBA" id="ARBA00004651"/>
    </source>
</evidence>
<evidence type="ECO:0000256" key="4">
    <source>
        <dbReference type="ARBA" id="ARBA00022989"/>
    </source>
</evidence>
<evidence type="ECO:0000259" key="8">
    <source>
        <dbReference type="Pfam" id="PF02687"/>
    </source>
</evidence>
<evidence type="ECO:0000256" key="3">
    <source>
        <dbReference type="ARBA" id="ARBA00022692"/>
    </source>
</evidence>
<reference evidence="10" key="1">
    <citation type="submission" date="2016-06" db="EMBL/GenBank/DDBJ databases">
        <authorList>
            <person name="Varghese N."/>
            <person name="Submissions Spin"/>
        </authorList>
    </citation>
    <scope>NUCLEOTIDE SEQUENCE [LARGE SCALE GENOMIC DNA]</scope>
    <source>
        <strain evidence="10">DSM 43816</strain>
    </source>
</reference>
<dbReference type="InterPro" id="IPR038766">
    <property type="entry name" value="Membrane_comp_ABC_pdt"/>
</dbReference>
<evidence type="ECO:0000256" key="6">
    <source>
        <dbReference type="SAM" id="MobiDB-lite"/>
    </source>
</evidence>
<feature type="domain" description="ABC3 transporter permease C-terminal" evidence="8">
    <location>
        <begin position="647"/>
        <end position="750"/>
    </location>
</feature>
<keyword evidence="2" id="KW-1003">Cell membrane</keyword>
<accession>A0A1C4YZR8</accession>
<organism evidence="9 10">
    <name type="scientific">Micromonospora echinospora</name>
    <name type="common">Micromonospora purpurea</name>
    <dbReference type="NCBI Taxonomy" id="1877"/>
    <lineage>
        <taxon>Bacteria</taxon>
        <taxon>Bacillati</taxon>
        <taxon>Actinomycetota</taxon>
        <taxon>Actinomycetes</taxon>
        <taxon>Micromonosporales</taxon>
        <taxon>Micromonosporaceae</taxon>
        <taxon>Micromonospora</taxon>
    </lineage>
</organism>
<feature type="transmembrane region" description="Helical" evidence="7">
    <location>
        <begin position="260"/>
        <end position="281"/>
    </location>
</feature>
<name>A0A1C4YZR8_MICEC</name>
<dbReference type="GO" id="GO:0005886">
    <property type="term" value="C:plasma membrane"/>
    <property type="evidence" value="ECO:0007669"/>
    <property type="project" value="UniProtKB-SubCell"/>
</dbReference>
<dbReference type="PANTHER" id="PTHR30287">
    <property type="entry name" value="MEMBRANE COMPONENT OF PREDICTED ABC SUPERFAMILY METABOLITE UPTAKE TRANSPORTER"/>
    <property type="match status" value="1"/>
</dbReference>
<feature type="transmembrane region" description="Helical" evidence="7">
    <location>
        <begin position="642"/>
        <end position="663"/>
    </location>
</feature>
<feature type="transmembrane region" description="Helical" evidence="7">
    <location>
        <begin position="728"/>
        <end position="754"/>
    </location>
</feature>
<sequence>MSAAGTPGRRGPTAWIDDLALGVRLSVAGGRSGWARLAMIAAGVGLGVAMLLAATAMPTAGAARSDRSAAREPGPRVTAPGPDTLLHGEVPSQWGAIRIDGRLLQPEGDRAPVPPGLERHPAPGEMVVSPALAALLDSPDAGLLRERWDARVVGTIAPEGLAGPSDHLFYQGADHLDADSYGVARIDRFGGQDFGEPGGLPPALLVLAILGLVVLLLPVMIFVTTAVRFGSESRDRQLAAIRLVGADGATTRRIAAGETLAGTVLGMVVGALLFLASRHLVGDLLPAGYDFFPADLRPVPALVALVALAVPTAAVLVTLSALRRVMIEPLGVVRRGGERRRRLWWRLLPPAAGLLLLVPLLDGLPENGDALVEARITAGVTLLLVGVVLLLPWLVQVVVRRLGGGGVAWELAVRRLQLDSDTAVRAVAGIAVSVAGIVAVQGLLGSTQTAFAGRHGDTDRFQASVAFYGQPAGWPAGRAASALADTPGVDAVDAVSHLRTDPDAPDPVSVRIAGCDALRHYADLPTCADGDSFVAAGRDRPAIAPGTTLTFQDEGVESRWTVPTGMRGVAQYDPLLGTDILVTPGAFDAAHEPYTFLVGLDPAEPEAVEHLRNTVHRIDPFAHLLDFDDPYHDSVFAMVERALRAGAVALLLLIGASMLVNVLEQLRERRRLLAVLAAFGTRRRTLSGSVLYQVAIPVLLGLSLAVATGSALAAILLAVVDEPIAFDWAAIAGVAGTAAVMVLAVTAATLPLLWRLTRAEGLRAE</sequence>
<keyword evidence="3 7" id="KW-0812">Transmembrane</keyword>
<comment type="subcellular location">
    <subcellularLocation>
        <location evidence="1">Cell membrane</location>
        <topology evidence="1">Multi-pass membrane protein</topology>
    </subcellularLocation>
</comment>
<keyword evidence="5 7" id="KW-0472">Membrane</keyword>
<feature type="transmembrane region" description="Helical" evidence="7">
    <location>
        <begin position="343"/>
        <end position="361"/>
    </location>
</feature>
<keyword evidence="4 7" id="KW-1133">Transmembrane helix</keyword>
<protein>
    <submittedName>
        <fullName evidence="9">FtsX-like permease family protein</fullName>
    </submittedName>
</protein>
<dbReference type="Pfam" id="PF02687">
    <property type="entry name" value="FtsX"/>
    <property type="match status" value="2"/>
</dbReference>
<dbReference type="EMBL" id="LT607413">
    <property type="protein sequence ID" value="SCF26208.1"/>
    <property type="molecule type" value="Genomic_DNA"/>
</dbReference>